<feature type="transmembrane region" description="Helical" evidence="18">
    <location>
        <begin position="273"/>
        <end position="294"/>
    </location>
</feature>
<evidence type="ECO:0000256" key="8">
    <source>
        <dbReference type="ARBA" id="ARBA00023040"/>
    </source>
</evidence>
<keyword evidence="12" id="KW-0325">Glycoprotein</keyword>
<dbReference type="CDD" id="cd15142">
    <property type="entry name" value="7tmA_PGE2_EP4"/>
    <property type="match status" value="1"/>
</dbReference>
<evidence type="ECO:0000256" key="3">
    <source>
        <dbReference type="ARBA" id="ARBA00019131"/>
    </source>
</evidence>
<dbReference type="GO" id="GO:0007189">
    <property type="term" value="P:adenylate cyclase-activating G protein-coupled receptor signaling pathway"/>
    <property type="evidence" value="ECO:0007669"/>
    <property type="project" value="TreeGrafter"/>
</dbReference>
<dbReference type="GO" id="GO:0001818">
    <property type="term" value="P:negative regulation of cytokine production"/>
    <property type="evidence" value="ECO:0007669"/>
    <property type="project" value="UniProtKB-ARBA"/>
</dbReference>
<accession>A0AA41MHY1</accession>
<evidence type="ECO:0000259" key="19">
    <source>
        <dbReference type="PROSITE" id="PS50262"/>
    </source>
</evidence>
<dbReference type="GO" id="GO:0005886">
    <property type="term" value="C:plasma membrane"/>
    <property type="evidence" value="ECO:0007669"/>
    <property type="project" value="UniProtKB-SubCell"/>
</dbReference>
<keyword evidence="4" id="KW-1003">Cell membrane</keyword>
<keyword evidence="10" id="KW-1015">Disulfide bond</keyword>
<feature type="transmembrane region" description="Helical" evidence="18">
    <location>
        <begin position="192"/>
        <end position="215"/>
    </location>
</feature>
<comment type="similarity">
    <text evidence="16">Belongs to the G-protein coupled receptor 1 family.</text>
</comment>
<dbReference type="PRINTS" id="PR01788">
    <property type="entry name" value="PROSTANOIDR"/>
</dbReference>
<evidence type="ECO:0000256" key="15">
    <source>
        <dbReference type="ARBA" id="ARBA00031869"/>
    </source>
</evidence>
<dbReference type="Gene3D" id="1.20.1070.10">
    <property type="entry name" value="Rhodopsin 7-helix transmembrane proteins"/>
    <property type="match status" value="1"/>
</dbReference>
<evidence type="ECO:0000256" key="6">
    <source>
        <dbReference type="ARBA" id="ARBA00022692"/>
    </source>
</evidence>
<dbReference type="PANTHER" id="PTHR11866">
    <property type="entry name" value="G-PROTEIN COUPLED RECEPTOR FAMILY 1 MEMBER"/>
    <property type="match status" value="1"/>
</dbReference>
<dbReference type="InterPro" id="IPR001244">
    <property type="entry name" value="Prostglndn_DP_rcpt"/>
</dbReference>
<keyword evidence="7 18" id="KW-1133">Transmembrane helix</keyword>
<dbReference type="GO" id="GO:0071380">
    <property type="term" value="P:cellular response to prostaglandin E stimulus"/>
    <property type="evidence" value="ECO:0007669"/>
    <property type="project" value="TreeGrafter"/>
</dbReference>
<comment type="subcellular location">
    <subcellularLocation>
        <location evidence="1">Cell membrane</location>
        <topology evidence="1">Multi-pass membrane protein</topology>
    </subcellularLocation>
</comment>
<dbReference type="Pfam" id="PF00001">
    <property type="entry name" value="7tm_1"/>
    <property type="match status" value="1"/>
</dbReference>
<proteinExistence type="inferred from homology"/>
<dbReference type="PANTHER" id="PTHR11866:SF6">
    <property type="entry name" value="PROSTAGLANDIN E2 RECEPTOR EP4 SUBTYPE"/>
    <property type="match status" value="1"/>
</dbReference>
<dbReference type="PRINTS" id="PR00586">
    <property type="entry name" value="PRSTNOIDEP4R"/>
</dbReference>
<protein>
    <recommendedName>
        <fullName evidence="3">Prostaglandin E2 receptor EP4 subtype</fullName>
    </recommendedName>
    <alternativeName>
        <fullName evidence="15">Prostanoid EP4 receptor</fullName>
    </alternativeName>
</protein>
<feature type="transmembrane region" description="Helical" evidence="18">
    <location>
        <begin position="412"/>
        <end position="435"/>
    </location>
</feature>
<comment type="subunit">
    <text evidence="2">Interacts with FEM1A.</text>
</comment>
<feature type="region of interest" description="Disordered" evidence="17">
    <location>
        <begin position="500"/>
        <end position="519"/>
    </location>
</feature>
<dbReference type="InterPro" id="IPR008365">
    <property type="entry name" value="Prostanoid_rcpt"/>
</dbReference>
<evidence type="ECO:0000256" key="11">
    <source>
        <dbReference type="ARBA" id="ARBA00023170"/>
    </source>
</evidence>
<evidence type="ECO:0000256" key="5">
    <source>
        <dbReference type="ARBA" id="ARBA00022553"/>
    </source>
</evidence>
<feature type="transmembrane region" description="Helical" evidence="18">
    <location>
        <begin position="159"/>
        <end position="180"/>
    </location>
</feature>
<dbReference type="GO" id="GO:0006954">
    <property type="term" value="P:inflammatory response"/>
    <property type="evidence" value="ECO:0007669"/>
    <property type="project" value="TreeGrafter"/>
</dbReference>
<evidence type="ECO:0000256" key="17">
    <source>
        <dbReference type="SAM" id="MobiDB-lite"/>
    </source>
</evidence>
<keyword evidence="21" id="KW-1185">Reference proteome</keyword>
<feature type="transmembrane region" description="Helical" evidence="18">
    <location>
        <begin position="235"/>
        <end position="253"/>
    </location>
</feature>
<organism evidence="20 21">
    <name type="scientific">Sciurus carolinensis</name>
    <name type="common">Eastern gray squirrel</name>
    <dbReference type="NCBI Taxonomy" id="30640"/>
    <lineage>
        <taxon>Eukaryota</taxon>
        <taxon>Metazoa</taxon>
        <taxon>Chordata</taxon>
        <taxon>Craniata</taxon>
        <taxon>Vertebrata</taxon>
        <taxon>Euteleostomi</taxon>
        <taxon>Mammalia</taxon>
        <taxon>Eutheria</taxon>
        <taxon>Euarchontoglires</taxon>
        <taxon>Glires</taxon>
        <taxon>Rodentia</taxon>
        <taxon>Sciuromorpha</taxon>
        <taxon>Sciuridae</taxon>
        <taxon>Sciurinae</taxon>
        <taxon>Sciurini</taxon>
        <taxon>Sciurus</taxon>
    </lineage>
</organism>
<dbReference type="PROSITE" id="PS00237">
    <property type="entry name" value="G_PROTEIN_RECEP_F1_1"/>
    <property type="match status" value="1"/>
</dbReference>
<reference evidence="20" key="1">
    <citation type="submission" date="2020-03" db="EMBL/GenBank/DDBJ databases">
        <title>Studies in the Genomics of Life Span.</title>
        <authorList>
            <person name="Glass D."/>
        </authorList>
    </citation>
    <scope>NUCLEOTIDE SEQUENCE</scope>
    <source>
        <strain evidence="20">SUZIE</strain>
        <tissue evidence="20">Muscle</tissue>
    </source>
</reference>
<dbReference type="GO" id="GO:0004957">
    <property type="term" value="F:prostaglandin E receptor activity"/>
    <property type="evidence" value="ECO:0007669"/>
    <property type="project" value="InterPro"/>
</dbReference>
<evidence type="ECO:0000256" key="14">
    <source>
        <dbReference type="ARBA" id="ARBA00025493"/>
    </source>
</evidence>
<evidence type="ECO:0000256" key="18">
    <source>
        <dbReference type="SAM" id="Phobius"/>
    </source>
</evidence>
<dbReference type="GO" id="GO:0050728">
    <property type="term" value="P:negative regulation of inflammatory response"/>
    <property type="evidence" value="ECO:0007669"/>
    <property type="project" value="TreeGrafter"/>
</dbReference>
<evidence type="ECO:0000313" key="21">
    <source>
        <dbReference type="Proteomes" id="UP001166674"/>
    </source>
</evidence>
<sequence>MRLPVRRGVSLPEKRKNHREQAGGLISKGSPRATRNKKHSSSKTSSTLSWTRLKADWGQIQDIRGLSLGAYGAATTASTTVEWVGLEAGGRENGSYQHLNINVSRVVLLAGPIRSQGISVAASQPRIALQGYALPATIMSTPAVNASASSSPDRLNSPVTIPAVMFIFGVVGNLVAIVVLCKSRKEQKETTFYTLVCGLAVTDLLGTLLVSPVTIATYMKGQWPGEQALCDYSTFILLFFGLSGLSIICAMSIERYLAINHAYFYSHYVDKRLAGLTLFAVYASNVLFCALPNMGLGRSQLQYPQTWCFIDWTTNVTAYAAFSYMYAGFSSFLILATVLCNVLVCGALLRMHRQFMRRTSLGTEQHHAAGAAAVSSAACRGNPSASPALPRLSDFRRRRSFRRMAGAEIQMVILLIATSLVVLICSIPLVVRVFINQLYQPSVVREISKNPDLQAIRIASVNPILDPWIYILLRKAVLSKAIEKIKCLFCRIGGSRRDRSRQQCSESRRTSSAMSSHSRSFISRELKEISSTSQTLLYLPDLSESGLAGRNLLPGVPGMGLAQTDTTSLRTLRISETSDSSQGQDSESVLLVDEVGGRNRDGPAPKGNSLQVTFPSETLNLSEKCI</sequence>
<evidence type="ECO:0000256" key="1">
    <source>
        <dbReference type="ARBA" id="ARBA00004651"/>
    </source>
</evidence>
<feature type="compositionally biased region" description="Low complexity" evidence="17">
    <location>
        <begin position="510"/>
        <end position="519"/>
    </location>
</feature>
<evidence type="ECO:0000256" key="4">
    <source>
        <dbReference type="ARBA" id="ARBA00022475"/>
    </source>
</evidence>
<keyword evidence="6 16" id="KW-0812">Transmembrane</keyword>
<evidence type="ECO:0000256" key="7">
    <source>
        <dbReference type="ARBA" id="ARBA00022989"/>
    </source>
</evidence>
<dbReference type="InterPro" id="IPR017452">
    <property type="entry name" value="GPCR_Rhodpsn_7TM"/>
</dbReference>
<comment type="caution">
    <text evidence="20">The sequence shown here is derived from an EMBL/GenBank/DDBJ whole genome shotgun (WGS) entry which is preliminary data.</text>
</comment>
<gene>
    <name evidence="20" type="ORF">SUZIE_116880</name>
</gene>
<keyword evidence="13 16" id="KW-0807">Transducer</keyword>
<feature type="transmembrane region" description="Helical" evidence="18">
    <location>
        <begin position="324"/>
        <end position="349"/>
    </location>
</feature>
<keyword evidence="8 16" id="KW-0297">G-protein coupled receptor</keyword>
<dbReference type="FunFam" id="1.20.1070.10:FF:000101">
    <property type="entry name" value="Prostaglandin E2 receptor EP4 subtype"/>
    <property type="match status" value="1"/>
</dbReference>
<evidence type="ECO:0000256" key="2">
    <source>
        <dbReference type="ARBA" id="ARBA00011094"/>
    </source>
</evidence>
<dbReference type="AlphaFoldDB" id="A0AA41MHY1"/>
<evidence type="ECO:0000256" key="9">
    <source>
        <dbReference type="ARBA" id="ARBA00023136"/>
    </source>
</evidence>
<name>A0AA41MHY1_SCICA</name>
<feature type="domain" description="G-protein coupled receptors family 1 profile" evidence="19">
    <location>
        <begin position="172"/>
        <end position="470"/>
    </location>
</feature>
<dbReference type="GO" id="GO:0007204">
    <property type="term" value="P:positive regulation of cytosolic calcium ion concentration"/>
    <property type="evidence" value="ECO:0007669"/>
    <property type="project" value="TreeGrafter"/>
</dbReference>
<dbReference type="InterPro" id="IPR000276">
    <property type="entry name" value="GPCR_Rhodpsn"/>
</dbReference>
<keyword evidence="9 18" id="KW-0472">Membrane</keyword>
<evidence type="ECO:0000256" key="10">
    <source>
        <dbReference type="ARBA" id="ARBA00023157"/>
    </source>
</evidence>
<dbReference type="Proteomes" id="UP001166674">
    <property type="component" value="Unassembled WGS sequence"/>
</dbReference>
<dbReference type="EMBL" id="JAATJV010184599">
    <property type="protein sequence ID" value="MBZ3872226.1"/>
    <property type="molecule type" value="Genomic_DNA"/>
</dbReference>
<comment type="function">
    <text evidence="14">Receptor for prostaglandin E2 (PGE2). The activity of this receptor is mediated by G(s) proteins that stimulate adenylate cyclase. Has a relaxing effect on smooth muscle. May play an important role in regulating renal hemodynamics, intestinal epithelial transport, adrenal aldosterone secretion, and uterine function.</text>
</comment>
<dbReference type="PRINTS" id="PR00237">
    <property type="entry name" value="GPCRRHODOPSN"/>
</dbReference>
<evidence type="ECO:0000256" key="13">
    <source>
        <dbReference type="ARBA" id="ARBA00023224"/>
    </source>
</evidence>
<evidence type="ECO:0000313" key="20">
    <source>
        <dbReference type="EMBL" id="MBZ3872226.1"/>
    </source>
</evidence>
<evidence type="ECO:0000256" key="12">
    <source>
        <dbReference type="ARBA" id="ARBA00023180"/>
    </source>
</evidence>
<feature type="region of interest" description="Disordered" evidence="17">
    <location>
        <begin position="1"/>
        <end position="48"/>
    </location>
</feature>
<dbReference type="InterPro" id="IPR001758">
    <property type="entry name" value="Prost_EP4_rcpt"/>
</dbReference>
<dbReference type="PRINTS" id="PR00428">
    <property type="entry name" value="PROSTAGLNDNR"/>
</dbReference>
<evidence type="ECO:0000256" key="16">
    <source>
        <dbReference type="RuleBase" id="RU000688"/>
    </source>
</evidence>
<dbReference type="PROSITE" id="PS50262">
    <property type="entry name" value="G_PROTEIN_RECEP_F1_2"/>
    <property type="match status" value="1"/>
</dbReference>
<dbReference type="SUPFAM" id="SSF81321">
    <property type="entry name" value="Family A G protein-coupled receptor-like"/>
    <property type="match status" value="1"/>
</dbReference>
<feature type="compositionally biased region" description="Basic and acidic residues" evidence="17">
    <location>
        <begin position="500"/>
        <end position="509"/>
    </location>
</feature>
<keyword evidence="5" id="KW-0597">Phosphoprotein</keyword>
<keyword evidence="11 16" id="KW-0675">Receptor</keyword>